<reference evidence="2" key="1">
    <citation type="submission" date="2013-12" db="EMBL/GenBank/DDBJ databases">
        <title>A Varibaculum cambriense genome reconstructed from a premature infant gut community with otherwise low bacterial novelty that shifts toward anaerobic metabolism during the third week of life.</title>
        <authorList>
            <person name="Brown C.T."/>
            <person name="Sharon I."/>
            <person name="Thomas B.C."/>
            <person name="Castelle C.J."/>
            <person name="Morowitz M.J."/>
            <person name="Banfield J.F."/>
        </authorList>
    </citation>
    <scope>NUCLEOTIDE SEQUENCE</scope>
</reference>
<dbReference type="InterPro" id="IPR047211">
    <property type="entry name" value="POXB-like"/>
</dbReference>
<dbReference type="PANTHER" id="PTHR42981:SF2">
    <property type="entry name" value="PYRUVATE DEHYDROGENASE [UBIQUINONE]"/>
    <property type="match status" value="1"/>
</dbReference>
<name>W1YNN4_9ZZZZ</name>
<dbReference type="EMBL" id="AZMM01001876">
    <property type="protein sequence ID" value="ETJ44097.1"/>
    <property type="molecule type" value="Genomic_DNA"/>
</dbReference>
<evidence type="ECO:0000313" key="2">
    <source>
        <dbReference type="EMBL" id="ETJ44097.1"/>
    </source>
</evidence>
<proteinExistence type="predicted"/>
<dbReference type="Gene3D" id="3.40.50.970">
    <property type="match status" value="1"/>
</dbReference>
<dbReference type="InterPro" id="IPR012001">
    <property type="entry name" value="Thiamin_PyroP_enz_TPP-bd_dom"/>
</dbReference>
<sequence>MAKKRISDVLIEVLANAGIERIYGITGDSLNSVNDSLRRNGKIAFEHVRHVYIVIII</sequence>
<dbReference type="GO" id="GO:0030976">
    <property type="term" value="F:thiamine pyrophosphate binding"/>
    <property type="evidence" value="ECO:0007669"/>
    <property type="project" value="InterPro"/>
</dbReference>
<dbReference type="SUPFAM" id="SSF52518">
    <property type="entry name" value="Thiamin diphosphate-binding fold (THDP-binding)"/>
    <property type="match status" value="1"/>
</dbReference>
<dbReference type="Pfam" id="PF02776">
    <property type="entry name" value="TPP_enzyme_N"/>
    <property type="match status" value="1"/>
</dbReference>
<dbReference type="AlphaFoldDB" id="W1YNN4"/>
<evidence type="ECO:0000259" key="1">
    <source>
        <dbReference type="Pfam" id="PF02776"/>
    </source>
</evidence>
<accession>W1YNN4</accession>
<organism evidence="2">
    <name type="scientific">human gut metagenome</name>
    <dbReference type="NCBI Taxonomy" id="408170"/>
    <lineage>
        <taxon>unclassified sequences</taxon>
        <taxon>metagenomes</taxon>
        <taxon>organismal metagenomes</taxon>
    </lineage>
</organism>
<gene>
    <name evidence="2" type="ORF">Q604_UNBC01876G0001</name>
</gene>
<comment type="caution">
    <text evidence="2">The sequence shown here is derived from an EMBL/GenBank/DDBJ whole genome shotgun (WGS) entry which is preliminary data.</text>
</comment>
<feature type="domain" description="Thiamine pyrophosphate enzyme N-terminal TPP-binding" evidence="1">
    <location>
        <begin position="5"/>
        <end position="51"/>
    </location>
</feature>
<dbReference type="PANTHER" id="PTHR42981">
    <property type="entry name" value="PYRUVATE DEHYDROGENASE [UBIQUINONE]"/>
    <property type="match status" value="1"/>
</dbReference>
<protein>
    <recommendedName>
        <fullName evidence="1">Thiamine pyrophosphate enzyme N-terminal TPP-binding domain-containing protein</fullName>
    </recommendedName>
</protein>
<dbReference type="InterPro" id="IPR029061">
    <property type="entry name" value="THDP-binding"/>
</dbReference>
<feature type="non-terminal residue" evidence="2">
    <location>
        <position position="57"/>
    </location>
</feature>